<evidence type="ECO:0000313" key="2">
    <source>
        <dbReference type="EMBL" id="AQQ09300.1"/>
    </source>
</evidence>
<dbReference type="InterPro" id="IPR039448">
    <property type="entry name" value="Beta_helix"/>
</dbReference>
<dbReference type="InterPro" id="IPR011050">
    <property type="entry name" value="Pectin_lyase_fold/virulence"/>
</dbReference>
<dbReference type="SMART" id="SM00710">
    <property type="entry name" value="PbH1"/>
    <property type="match status" value="6"/>
</dbReference>
<proteinExistence type="predicted"/>
<protein>
    <recommendedName>
        <fullName evidence="1">Right handed beta helix domain-containing protein</fullName>
    </recommendedName>
</protein>
<dbReference type="InterPro" id="IPR022441">
    <property type="entry name" value="Para_beta_helix_rpt-2"/>
</dbReference>
<dbReference type="RefSeq" id="WP_077539871.1">
    <property type="nucleotide sequence ID" value="NZ_CP019633.1"/>
</dbReference>
<dbReference type="OrthoDB" id="283091at2"/>
<accession>A0A1Q2HPJ9</accession>
<dbReference type="InterPro" id="IPR012334">
    <property type="entry name" value="Pectin_lyas_fold"/>
</dbReference>
<keyword evidence="3" id="KW-1185">Reference proteome</keyword>
<dbReference type="Proteomes" id="UP000188273">
    <property type="component" value="Chromosome"/>
</dbReference>
<name>A0A1Q2HPJ9_9BACT</name>
<feature type="domain" description="Right handed beta helix" evidence="1">
    <location>
        <begin position="144"/>
        <end position="280"/>
    </location>
</feature>
<evidence type="ECO:0000259" key="1">
    <source>
        <dbReference type="Pfam" id="PF13229"/>
    </source>
</evidence>
<evidence type="ECO:0000313" key="3">
    <source>
        <dbReference type="Proteomes" id="UP000188273"/>
    </source>
</evidence>
<dbReference type="Gene3D" id="2.160.20.10">
    <property type="entry name" value="Single-stranded right-handed beta-helix, Pectin lyase-like"/>
    <property type="match status" value="1"/>
</dbReference>
<dbReference type="Pfam" id="PF13229">
    <property type="entry name" value="Beta_helix"/>
    <property type="match status" value="1"/>
</dbReference>
<dbReference type="AlphaFoldDB" id="A0A1Q2HPJ9"/>
<reference evidence="3" key="1">
    <citation type="submission" date="2017-02" db="EMBL/GenBank/DDBJ databases">
        <title>Comparative genomics and description of representatives of a novel lineage of planctomycetes thriving in anoxic sediments.</title>
        <authorList>
            <person name="Spring S."/>
            <person name="Bunk B."/>
            <person name="Sproer C."/>
            <person name="Klenk H.-P."/>
        </authorList>
    </citation>
    <scope>NUCLEOTIDE SEQUENCE [LARGE SCALE GENOMIC DNA]</scope>
    <source>
        <strain evidence="3">L21-RPul-D3</strain>
    </source>
</reference>
<organism evidence="2 3">
    <name type="scientific">Sedimentisphaera cyanobacteriorum</name>
    <dbReference type="NCBI Taxonomy" id="1940790"/>
    <lineage>
        <taxon>Bacteria</taxon>
        <taxon>Pseudomonadati</taxon>
        <taxon>Planctomycetota</taxon>
        <taxon>Phycisphaerae</taxon>
        <taxon>Sedimentisphaerales</taxon>
        <taxon>Sedimentisphaeraceae</taxon>
        <taxon>Sedimentisphaera</taxon>
    </lineage>
</organism>
<dbReference type="KEGG" id="pbu:L21SP3_01103"/>
<dbReference type="EMBL" id="CP019633">
    <property type="protein sequence ID" value="AQQ09300.1"/>
    <property type="molecule type" value="Genomic_DNA"/>
</dbReference>
<dbReference type="SUPFAM" id="SSF51126">
    <property type="entry name" value="Pectin lyase-like"/>
    <property type="match status" value="1"/>
</dbReference>
<dbReference type="InterPro" id="IPR006626">
    <property type="entry name" value="PbH1"/>
</dbReference>
<sequence>MKFTKVLACIPIAFVLMVLYPAVLSAGELEPSSPPSSGTMKTLDEVEPRIPISGSDEPVSTFQIDGSGSYYLTGNRVCSGTGIYLGSGVGNVTIDLCGYTLSAEDGSTGTGILMQSCSNVAVLNGTITGFSLRGIAEFNRTGTGKGHKISGVTISGTGPGYPTFDALSLTGSEHLVENCIIRDNSNDGILIMGGGTVRNNTVVNNADKGIVAYNRNIVTGNRCCLNGDSGIVSYGASIIKDNVSCSNDEYGIHTNADGCRIEGNVVSSNQVYGIYASDNCCIKGNTANENGTGGIHGAQNCLFVDNVACSNTSYGIHCSGNGYIDSNAAVDNGISNIYTDSSSTVGTNHAP</sequence>
<dbReference type="STRING" id="1940790.L21SP3_01103"/>
<dbReference type="NCBIfam" id="TIGR03804">
    <property type="entry name" value="para_beta_helix"/>
    <property type="match status" value="1"/>
</dbReference>
<gene>
    <name evidence="2" type="ORF">L21SP3_01103</name>
</gene>